<dbReference type="SUPFAM" id="SSF55031">
    <property type="entry name" value="Bacterial exopeptidase dimerisation domain"/>
    <property type="match status" value="1"/>
</dbReference>
<organism evidence="9 10">
    <name type="scientific">Sellimonas intestinalis</name>
    <dbReference type="NCBI Taxonomy" id="1653434"/>
    <lineage>
        <taxon>Bacteria</taxon>
        <taxon>Bacillati</taxon>
        <taxon>Bacillota</taxon>
        <taxon>Clostridia</taxon>
        <taxon>Lachnospirales</taxon>
        <taxon>Lachnospiraceae</taxon>
        <taxon>Sellimonas</taxon>
    </lineage>
</organism>
<keyword evidence="6" id="KW-0862">Zinc</keyword>
<evidence type="ECO:0000256" key="2">
    <source>
        <dbReference type="ARBA" id="ARBA00006247"/>
    </source>
</evidence>
<dbReference type="PROSITE" id="PS00758">
    <property type="entry name" value="ARGE_DAPE_CPG2_1"/>
    <property type="match status" value="1"/>
</dbReference>
<dbReference type="GO" id="GO:0006526">
    <property type="term" value="P:L-arginine biosynthetic process"/>
    <property type="evidence" value="ECO:0007669"/>
    <property type="project" value="TreeGrafter"/>
</dbReference>
<dbReference type="NCBIfam" id="NF005591">
    <property type="entry name" value="PRK07318.1"/>
    <property type="match status" value="1"/>
</dbReference>
<dbReference type="InterPro" id="IPR010964">
    <property type="entry name" value="M20A_pepV-rel"/>
</dbReference>
<accession>A0A3E3K3J0</accession>
<evidence type="ECO:0000256" key="6">
    <source>
        <dbReference type="ARBA" id="ARBA00022833"/>
    </source>
</evidence>
<sequence>MNIQRQKSRFQEKGGNKAVDYTNLRNTIRGMQDEIIGGIQDCIRIDSVGGEPEEGAPYGPGPKKALEYALHLGKTLGFRTANVDNKAGYIEMGEGDEMIAVLGHLDVVPVGDDWTYPPFGAEIHDGILYGRGVADDKGPTIGAIYAMKAIRDLGLPTDRRIRVIFGTNEERGCDCIKHYVEAGEEHPVLGITPDAEYPLIFFEKGMTTVIGGKKHPKQGKIRVRSFHGGTAGNIVPLHCQLVLEGEHEIPDTQGIQVTVCDGTTVLEAEGVSAHGSRPELGENAIVKLLLAVRGMEIGGDFQKLADFVTQKIGTETNGETLGICFRDEETGETTVNLGVIDYTEEEMKLNLDIRYPKNGDADLVYRQMKSALTAYDMDILEHRTTEMLYVPKDSELVQKLMEVYREGTGEDTEPKAIGGGTYAKMFQNMVAFGPMFPGDKDVAHQPDEQMSIEKLMKCIELTAAAMAELAKK</sequence>
<dbReference type="InterPro" id="IPR001261">
    <property type="entry name" value="ArgE/DapE_CS"/>
</dbReference>
<keyword evidence="4" id="KW-0479">Metal-binding</keyword>
<keyword evidence="5" id="KW-0378">Hydrolase</keyword>
<dbReference type="InterPro" id="IPR050072">
    <property type="entry name" value="Peptidase_M20A"/>
</dbReference>
<comment type="similarity">
    <text evidence="2">Belongs to the peptidase M20A family.</text>
</comment>
<dbReference type="GO" id="GO:0016805">
    <property type="term" value="F:dipeptidase activity"/>
    <property type="evidence" value="ECO:0007669"/>
    <property type="project" value="UniProtKB-KW"/>
</dbReference>
<keyword evidence="7" id="KW-0224">Dipeptidase</keyword>
<gene>
    <name evidence="9" type="primary">pepV</name>
    <name evidence="9" type="ORF">DW016_07440</name>
</gene>
<evidence type="ECO:0000256" key="8">
    <source>
        <dbReference type="ARBA" id="ARBA00023049"/>
    </source>
</evidence>
<evidence type="ECO:0000313" key="10">
    <source>
        <dbReference type="Proteomes" id="UP000261080"/>
    </source>
</evidence>
<dbReference type="GO" id="GO:0008270">
    <property type="term" value="F:zinc ion binding"/>
    <property type="evidence" value="ECO:0007669"/>
    <property type="project" value="InterPro"/>
</dbReference>
<reference evidence="9 10" key="1">
    <citation type="submission" date="2018-08" db="EMBL/GenBank/DDBJ databases">
        <title>A genome reference for cultivated species of the human gut microbiota.</title>
        <authorList>
            <person name="Zou Y."/>
            <person name="Xue W."/>
            <person name="Luo G."/>
        </authorList>
    </citation>
    <scope>NUCLEOTIDE SEQUENCE [LARGE SCALE GENOMIC DNA]</scope>
    <source>
        <strain evidence="9 10">AF37-2AT</strain>
    </source>
</reference>
<dbReference type="InterPro" id="IPR036264">
    <property type="entry name" value="Bact_exopeptidase_dim_dom"/>
</dbReference>
<protein>
    <submittedName>
        <fullName evidence="9">Dipeptidase PepV</fullName>
    </submittedName>
</protein>
<evidence type="ECO:0000256" key="3">
    <source>
        <dbReference type="ARBA" id="ARBA00022670"/>
    </source>
</evidence>
<name>A0A3E3K3J0_9FIRM</name>
<evidence type="ECO:0000256" key="7">
    <source>
        <dbReference type="ARBA" id="ARBA00022997"/>
    </source>
</evidence>
<keyword evidence="3" id="KW-0645">Protease</keyword>
<dbReference type="Gene3D" id="3.40.630.10">
    <property type="entry name" value="Zn peptidases"/>
    <property type="match status" value="1"/>
</dbReference>
<dbReference type="PANTHER" id="PTHR43808:SF31">
    <property type="entry name" value="N-ACETYL-L-CITRULLINE DEACETYLASE"/>
    <property type="match status" value="1"/>
</dbReference>
<dbReference type="Proteomes" id="UP000261080">
    <property type="component" value="Unassembled WGS sequence"/>
</dbReference>
<evidence type="ECO:0000313" key="9">
    <source>
        <dbReference type="EMBL" id="RGE87932.1"/>
    </source>
</evidence>
<dbReference type="EMBL" id="QVLX01000003">
    <property type="protein sequence ID" value="RGE87932.1"/>
    <property type="molecule type" value="Genomic_DNA"/>
</dbReference>
<dbReference type="AlphaFoldDB" id="A0A3E3K3J0"/>
<evidence type="ECO:0000256" key="5">
    <source>
        <dbReference type="ARBA" id="ARBA00022801"/>
    </source>
</evidence>
<comment type="cofactor">
    <cofactor evidence="1">
        <name>Zn(2+)</name>
        <dbReference type="ChEBI" id="CHEBI:29105"/>
    </cofactor>
</comment>
<dbReference type="NCBIfam" id="TIGR01887">
    <property type="entry name" value="dipeptidaselike"/>
    <property type="match status" value="1"/>
</dbReference>
<dbReference type="OrthoDB" id="9761532at2"/>
<evidence type="ECO:0000256" key="4">
    <source>
        <dbReference type="ARBA" id="ARBA00022723"/>
    </source>
</evidence>
<dbReference type="InterPro" id="IPR002933">
    <property type="entry name" value="Peptidase_M20"/>
</dbReference>
<dbReference type="Gene3D" id="3.30.70.360">
    <property type="match status" value="2"/>
</dbReference>
<evidence type="ECO:0000256" key="1">
    <source>
        <dbReference type="ARBA" id="ARBA00001947"/>
    </source>
</evidence>
<dbReference type="PANTHER" id="PTHR43808">
    <property type="entry name" value="ACETYLORNITHINE DEACETYLASE"/>
    <property type="match status" value="1"/>
</dbReference>
<keyword evidence="10" id="KW-1185">Reference proteome</keyword>
<dbReference type="Pfam" id="PF01546">
    <property type="entry name" value="Peptidase_M20"/>
    <property type="match status" value="1"/>
</dbReference>
<proteinExistence type="inferred from homology"/>
<dbReference type="GO" id="GO:0008777">
    <property type="term" value="F:acetylornithine deacetylase activity"/>
    <property type="evidence" value="ECO:0007669"/>
    <property type="project" value="TreeGrafter"/>
</dbReference>
<dbReference type="GO" id="GO:0006508">
    <property type="term" value="P:proteolysis"/>
    <property type="evidence" value="ECO:0007669"/>
    <property type="project" value="UniProtKB-KW"/>
</dbReference>
<comment type="caution">
    <text evidence="9">The sequence shown here is derived from an EMBL/GenBank/DDBJ whole genome shotgun (WGS) entry which is preliminary data.</text>
</comment>
<dbReference type="GO" id="GO:0008237">
    <property type="term" value="F:metallopeptidase activity"/>
    <property type="evidence" value="ECO:0007669"/>
    <property type="project" value="UniProtKB-KW"/>
</dbReference>
<keyword evidence="8" id="KW-0482">Metalloprotease</keyword>
<dbReference type="SUPFAM" id="SSF53187">
    <property type="entry name" value="Zn-dependent exopeptidases"/>
    <property type="match status" value="1"/>
</dbReference>